<keyword evidence="4" id="KW-0809">Transit peptide</keyword>
<evidence type="ECO:0000256" key="3">
    <source>
        <dbReference type="ARBA" id="ARBA00022640"/>
    </source>
</evidence>
<comment type="similarity">
    <text evidence="2">Belongs to the PAP/fibrillin family.</text>
</comment>
<reference evidence="7" key="1">
    <citation type="submission" date="2013-01" db="EMBL/GenBank/DDBJ databases">
        <title>Draft Genome Sequence of a Mulberry Tree, Morus notabilis C.K. Schneid.</title>
        <authorList>
            <person name="He N."/>
            <person name="Zhao S."/>
        </authorList>
    </citation>
    <scope>NUCLEOTIDE SEQUENCE</scope>
</reference>
<evidence type="ECO:0000313" key="7">
    <source>
        <dbReference type="Proteomes" id="UP000030645"/>
    </source>
</evidence>
<dbReference type="STRING" id="981085.W9RSE6"/>
<dbReference type="Proteomes" id="UP000030645">
    <property type="component" value="Unassembled WGS sequence"/>
</dbReference>
<accession>W9RSE6</accession>
<dbReference type="EMBL" id="KE345136">
    <property type="protein sequence ID" value="EXB94228.1"/>
    <property type="molecule type" value="Genomic_DNA"/>
</dbReference>
<evidence type="ECO:0000256" key="4">
    <source>
        <dbReference type="ARBA" id="ARBA00022946"/>
    </source>
</evidence>
<organism evidence="6 7">
    <name type="scientific">Morus notabilis</name>
    <dbReference type="NCBI Taxonomy" id="981085"/>
    <lineage>
        <taxon>Eukaryota</taxon>
        <taxon>Viridiplantae</taxon>
        <taxon>Streptophyta</taxon>
        <taxon>Embryophyta</taxon>
        <taxon>Tracheophyta</taxon>
        <taxon>Spermatophyta</taxon>
        <taxon>Magnoliopsida</taxon>
        <taxon>eudicotyledons</taxon>
        <taxon>Gunneridae</taxon>
        <taxon>Pentapetalae</taxon>
        <taxon>rosids</taxon>
        <taxon>fabids</taxon>
        <taxon>Rosales</taxon>
        <taxon>Moraceae</taxon>
        <taxon>Moreae</taxon>
        <taxon>Morus</taxon>
    </lineage>
</organism>
<sequence length="180" mass="20258">MAASASSLALPPSSRPKLIGFHFHGSKPTNLVFSISSHSHNFRSQRRNLRVLTSVSVPNIERRIGPDNLIPSILYKVTETDRGVLLKKEEHQKVAEVTQEAQKFCVSEPVKCPLIFGGKLKALDDEWVQVIFEPPILKVGPFEFRYGGESEVKLQITYIDENVRLGKGSRGSLFVFQRRN</sequence>
<dbReference type="eggNOG" id="ENOG502QS7D">
    <property type="taxonomic scope" value="Eukaryota"/>
</dbReference>
<comment type="subcellular location">
    <subcellularLocation>
        <location evidence="1">Plastid</location>
    </subcellularLocation>
</comment>
<proteinExistence type="inferred from homology"/>
<evidence type="ECO:0000256" key="2">
    <source>
        <dbReference type="ARBA" id="ARBA00005845"/>
    </source>
</evidence>
<gene>
    <name evidence="6" type="ORF">L484_004419</name>
</gene>
<evidence type="ECO:0000313" key="6">
    <source>
        <dbReference type="EMBL" id="EXB94228.1"/>
    </source>
</evidence>
<protein>
    <submittedName>
        <fullName evidence="6">Putative plastid-lipid-associated protein 8</fullName>
    </submittedName>
</protein>
<dbReference type="AlphaFoldDB" id="W9RSE6"/>
<evidence type="ECO:0000256" key="1">
    <source>
        <dbReference type="ARBA" id="ARBA00004474"/>
    </source>
</evidence>
<feature type="domain" description="Plastid lipid-associated protein/fibrillin conserved" evidence="5">
    <location>
        <begin position="141"/>
        <end position="176"/>
    </location>
</feature>
<keyword evidence="7" id="KW-1185">Reference proteome</keyword>
<keyword evidence="3" id="KW-0934">Plastid</keyword>
<name>W9RSE6_9ROSA</name>
<dbReference type="GO" id="GO:0009536">
    <property type="term" value="C:plastid"/>
    <property type="evidence" value="ECO:0007669"/>
    <property type="project" value="UniProtKB-SubCell"/>
</dbReference>
<dbReference type="Pfam" id="PF04755">
    <property type="entry name" value="PAP_fibrillin"/>
    <property type="match status" value="1"/>
</dbReference>
<evidence type="ECO:0000259" key="5">
    <source>
        <dbReference type="Pfam" id="PF04755"/>
    </source>
</evidence>
<dbReference type="InterPro" id="IPR006843">
    <property type="entry name" value="PAP/fibrillin_dom"/>
</dbReference>